<reference evidence="2 3" key="1">
    <citation type="submission" date="2015-09" db="EMBL/GenBank/DDBJ databases">
        <title>Draft genome sequence of Kouleothrix aurantiaca JCM 19913.</title>
        <authorList>
            <person name="Hemp J."/>
        </authorList>
    </citation>
    <scope>NUCLEOTIDE SEQUENCE [LARGE SCALE GENOMIC DNA]</scope>
    <source>
        <strain evidence="2 3">COM-B</strain>
    </source>
</reference>
<dbReference type="Pfam" id="PF06445">
    <property type="entry name" value="GyrI-like"/>
    <property type="match status" value="1"/>
</dbReference>
<dbReference type="InterPro" id="IPR010499">
    <property type="entry name" value="AraC_E-bd"/>
</dbReference>
<proteinExistence type="predicted"/>
<dbReference type="InterPro" id="IPR011256">
    <property type="entry name" value="Reg_factor_effector_dom_sf"/>
</dbReference>
<feature type="domain" description="AraC effector-binding" evidence="1">
    <location>
        <begin position="41"/>
        <end position="195"/>
    </location>
</feature>
<dbReference type="Gene3D" id="3.20.80.10">
    <property type="entry name" value="Regulatory factor, effector binding domain"/>
    <property type="match status" value="1"/>
</dbReference>
<feature type="non-terminal residue" evidence="2">
    <location>
        <position position="1"/>
    </location>
</feature>
<dbReference type="PATRIC" id="fig|186479.3.peg.8618"/>
<dbReference type="Proteomes" id="UP000050509">
    <property type="component" value="Unassembled WGS sequence"/>
</dbReference>
<sequence>RGMLVMKRAEVERRVAAEHAQLARIAARLRQIEQEDALGDYEIVLKRIEPQWAAMVPGSIPDYISSEPIFIGLYAELDAFLQQHGLRASGPRLALFYDSESRDQGMQVQAGIELPGPAAGAGRVEVRELPGVAKMACVVHHGPYDETLIQANTAILRWIDANDYRIATPTREIYLNYEVGGDPAQFVTEIQIPVAMKGGP</sequence>
<evidence type="ECO:0000313" key="3">
    <source>
        <dbReference type="Proteomes" id="UP000050509"/>
    </source>
</evidence>
<evidence type="ECO:0000313" key="2">
    <source>
        <dbReference type="EMBL" id="KPV52590.1"/>
    </source>
</evidence>
<gene>
    <name evidence="2" type="ORF">SE17_14550</name>
</gene>
<dbReference type="SMART" id="SM00871">
    <property type="entry name" value="AraC_E_bind"/>
    <property type="match status" value="1"/>
</dbReference>
<dbReference type="EMBL" id="LJCR01000493">
    <property type="protein sequence ID" value="KPV52590.1"/>
    <property type="molecule type" value="Genomic_DNA"/>
</dbReference>
<keyword evidence="3" id="KW-1185">Reference proteome</keyword>
<name>A0A0P9DAB9_9CHLR</name>
<dbReference type="SUPFAM" id="SSF55136">
    <property type="entry name" value="Probable bacterial effector-binding domain"/>
    <property type="match status" value="1"/>
</dbReference>
<evidence type="ECO:0000259" key="1">
    <source>
        <dbReference type="SMART" id="SM00871"/>
    </source>
</evidence>
<organism evidence="2 3">
    <name type="scientific">Kouleothrix aurantiaca</name>
    <dbReference type="NCBI Taxonomy" id="186479"/>
    <lineage>
        <taxon>Bacteria</taxon>
        <taxon>Bacillati</taxon>
        <taxon>Chloroflexota</taxon>
        <taxon>Chloroflexia</taxon>
        <taxon>Chloroflexales</taxon>
        <taxon>Roseiflexineae</taxon>
        <taxon>Roseiflexaceae</taxon>
        <taxon>Kouleothrix</taxon>
    </lineage>
</organism>
<protein>
    <recommendedName>
        <fullName evidence="1">AraC effector-binding domain-containing protein</fullName>
    </recommendedName>
</protein>
<accession>A0A0P9DAB9</accession>
<dbReference type="InterPro" id="IPR029442">
    <property type="entry name" value="GyrI-like"/>
</dbReference>
<comment type="caution">
    <text evidence="2">The sequence shown here is derived from an EMBL/GenBank/DDBJ whole genome shotgun (WGS) entry which is preliminary data.</text>
</comment>
<dbReference type="AlphaFoldDB" id="A0A0P9DAB9"/>